<dbReference type="OrthoDB" id="10639at10239"/>
<keyword evidence="2" id="KW-1185">Reference proteome</keyword>
<reference evidence="1 2" key="1">
    <citation type="journal article" date="2008" name="PLoS ONE">
        <title>Life-cycle and genome of OtV5, a large DNA virus of the pelagic marine unicellular green alga Ostreococcus tauri.</title>
        <authorList>
            <person name="Derelle E."/>
            <person name="Ferraz C."/>
            <person name="Escande M.L."/>
            <person name="Eychenie S."/>
            <person name="Cooke R."/>
            <person name="Piganeau G."/>
            <person name="Desdevises Y."/>
            <person name="Bellec L."/>
            <person name="Moreau H."/>
            <person name="Grimsley N."/>
        </authorList>
    </citation>
    <scope>NUCLEOTIDE SEQUENCE [LARGE SCALE GENOMIC DNA]</scope>
    <source>
        <strain evidence="1 2">OtV5</strain>
    </source>
</reference>
<dbReference type="RefSeq" id="YP_001648193.1">
    <property type="nucleotide sequence ID" value="NC_010191.2"/>
</dbReference>
<protein>
    <submittedName>
        <fullName evidence="1">Uncharacterized protein</fullName>
    </submittedName>
</protein>
<dbReference type="GeneID" id="5845767"/>
<evidence type="ECO:0000313" key="2">
    <source>
        <dbReference type="Proteomes" id="UP000203890"/>
    </source>
</evidence>
<gene>
    <name evidence="1" type="ORF">OtV5_106c</name>
</gene>
<evidence type="ECO:0000313" key="1">
    <source>
        <dbReference type="EMBL" id="ABY27897.1"/>
    </source>
</evidence>
<dbReference type="Pfam" id="PF19080">
    <property type="entry name" value="DUF5772"/>
    <property type="match status" value="1"/>
</dbReference>
<sequence length="199" mass="23682">MLIKLLSNVLYFYKKLTTPRDYTIISEELEYRVDYRMKYHVEDPFWAQEERDWDGTLDEFYLVATGQPFRYTVIPQNVKNLVLRVKYWYGGKVYKAISQDINFRPGENDTHEMSFSIPLSSAWIVDHDDKPQVDITQKVKRYAGPRNDFHGERVPLKEFLYYTTKTLRTKYPKIVLSNSLGMKKTILTLEDFTTDLRIP</sequence>
<dbReference type="Proteomes" id="UP000203890">
    <property type="component" value="Segment"/>
</dbReference>
<name>A9YW14_9PHYC</name>
<dbReference type="EMBL" id="EU304328">
    <property type="protein sequence ID" value="ABY27897.1"/>
    <property type="molecule type" value="Genomic_DNA"/>
</dbReference>
<dbReference type="InterPro" id="IPR043921">
    <property type="entry name" value="DUF5772"/>
</dbReference>
<organism evidence="1 2">
    <name type="scientific">Ostreococcus tauri virus OtV5</name>
    <dbReference type="NCBI Taxonomy" id="1785753"/>
    <lineage>
        <taxon>Viruses</taxon>
        <taxon>Varidnaviria</taxon>
        <taxon>Bamfordvirae</taxon>
        <taxon>Nucleocytoviricota</taxon>
        <taxon>Megaviricetes</taxon>
        <taxon>Algavirales</taxon>
        <taxon>Phycodnaviridae</taxon>
        <taxon>Prasinovirus</taxon>
        <taxon>Prasinovirus ostreotauri</taxon>
    </lineage>
</organism>
<dbReference type="KEGG" id="vg:5845767"/>
<accession>A9YW14</accession>
<proteinExistence type="predicted"/>